<evidence type="ECO:0000256" key="2">
    <source>
        <dbReference type="SAM" id="SignalP"/>
    </source>
</evidence>
<keyword evidence="4" id="KW-1185">Reference proteome</keyword>
<organism evidence="3 4">
    <name type="scientific">Glaciecola siphonariae</name>
    <dbReference type="NCBI Taxonomy" id="521012"/>
    <lineage>
        <taxon>Bacteria</taxon>
        <taxon>Pseudomonadati</taxon>
        <taxon>Pseudomonadota</taxon>
        <taxon>Gammaproteobacteria</taxon>
        <taxon>Alteromonadales</taxon>
        <taxon>Alteromonadaceae</taxon>
        <taxon>Glaciecola</taxon>
    </lineage>
</organism>
<feature type="chain" id="PRO_5046989293" evidence="2">
    <location>
        <begin position="21"/>
        <end position="967"/>
    </location>
</feature>
<reference evidence="4" key="1">
    <citation type="journal article" date="2019" name="Int. J. Syst. Evol. Microbiol.">
        <title>The Global Catalogue of Microorganisms (GCM) 10K type strain sequencing project: providing services to taxonomists for standard genome sequencing and annotation.</title>
        <authorList>
            <consortium name="The Broad Institute Genomics Platform"/>
            <consortium name="The Broad Institute Genome Sequencing Center for Infectious Disease"/>
            <person name="Wu L."/>
            <person name="Ma J."/>
        </authorList>
    </citation>
    <scope>NUCLEOTIDE SEQUENCE [LARGE SCALE GENOMIC DNA]</scope>
    <source>
        <strain evidence="4">KACC 12507</strain>
    </source>
</reference>
<dbReference type="PANTHER" id="PTHR39431:SF1">
    <property type="entry name" value="FRPA_C-RELATED PROTEIN"/>
    <property type="match status" value="1"/>
</dbReference>
<dbReference type="RefSeq" id="WP_382409262.1">
    <property type="nucleotide sequence ID" value="NZ_JBHSGU010000005.1"/>
</dbReference>
<sequence>MKYSMAVCCLFLSVVGSAKADYLPPNSSLIDTSLARCDTPYLLDKVQSAAGEREKRFWVQTFVNCEKKTNAKRQETRLAQAQDVLGSHKNNQKNELPGKLQQDIDRTAPTLVGFSINKPEIDVTDAEQEIRITVRAFDDGTGPAFLFGQLNSPFTGGFNSASQVLNFDVYREAWSPTSEEHVYEATSTVKVSSNAMPGQWSADIYYISDKADNYGDYIDADTIARDGFTPYIEIKNTNEIDLEPPTIIDFSLSSYDVDVTSGTSTIFATVTAYDEAATISSVGFELVSPEGFDTNFDKYIWFGSYQGRWEATGQANTYKMTIPVDFDSNDPAGEWGIRFSSAEDTNNNFVSRYDLPNYEDEATHPISFMVTNLNELDSTPPELISLTIVPKPNDPAQGDQYKIRIRVKESSSSLYASFSFNGPGAAYKYVNINRDDWERTGADDTYEAAATITFLDTDPSGIWAADVNIGDAKSVTYMIPHQLNIRGFAAYILHKVESEDLLDYSLTSDKLSVAPVGTIVTNDVYLSAKNDDFTNNPSINLFGRLSEGLSLSEFQITSDAGVERSCSFDPDLSFNCTVFLSENWETAKITIRTRIEIVGNHTIFLNAQSANTLDNYEVDLSNNRIVKAIETPQQPAVKGDFNGDGRADLSFRLARNGKTYVLNSQSEGVRSEPFGRSDDIPLLGDFDGDGFNDIALRRPSNATWYVRLSSTNTVLVDLTGDHADDVPVPADYDGDGITDFAVRNPSSGVWTIQRSSDGSIWKKRFGLQSSDIPTVADYDGDGMADIAIRRVSNQTWYILESSTGQVKKIRFGIERGDVPVPADYDGDGKADIAVYRPRIGNWFILSSENNTLERIAYGTRDGDIPVASDYDDDGKADIAFRRPSTHQWFIRSSSDEGRTRIETFGSSADAIPLLMPIYLKMQMMNIGKAEATAVKAQNEQHSEDSEEFDPSITKSRIETIHADIGNF</sequence>
<evidence type="ECO:0000256" key="1">
    <source>
        <dbReference type="ARBA" id="ARBA00022729"/>
    </source>
</evidence>
<evidence type="ECO:0000313" key="4">
    <source>
        <dbReference type="Proteomes" id="UP001595897"/>
    </source>
</evidence>
<dbReference type="Gene3D" id="2.130.10.130">
    <property type="entry name" value="Integrin alpha, N-terminal"/>
    <property type="match status" value="1"/>
</dbReference>
<keyword evidence="1 2" id="KW-0732">Signal</keyword>
<gene>
    <name evidence="3" type="ORF">ACFO4O_13185</name>
</gene>
<dbReference type="InterPro" id="IPR028994">
    <property type="entry name" value="Integrin_alpha_N"/>
</dbReference>
<protein>
    <submittedName>
        <fullName evidence="3">FG-GAP repeat domain-containing protein</fullName>
    </submittedName>
</protein>
<dbReference type="InterPro" id="IPR013517">
    <property type="entry name" value="FG-GAP"/>
</dbReference>
<feature type="signal peptide" evidence="2">
    <location>
        <begin position="1"/>
        <end position="20"/>
    </location>
</feature>
<comment type="caution">
    <text evidence="3">The sequence shown here is derived from an EMBL/GenBank/DDBJ whole genome shotgun (WGS) entry which is preliminary data.</text>
</comment>
<dbReference type="Pfam" id="PF13517">
    <property type="entry name" value="FG-GAP_3"/>
    <property type="match status" value="1"/>
</dbReference>
<name>A0ABV9LX24_9ALTE</name>
<evidence type="ECO:0000313" key="3">
    <source>
        <dbReference type="EMBL" id="MFC4701121.1"/>
    </source>
</evidence>
<accession>A0ABV9LX24</accession>
<dbReference type="PANTHER" id="PTHR39431">
    <property type="entry name" value="FRPA/C-RELATED PROTEIN"/>
    <property type="match status" value="1"/>
</dbReference>
<proteinExistence type="predicted"/>
<dbReference type="SUPFAM" id="SSF69318">
    <property type="entry name" value="Integrin alpha N-terminal domain"/>
    <property type="match status" value="1"/>
</dbReference>
<dbReference type="EMBL" id="JBHSGU010000005">
    <property type="protein sequence ID" value="MFC4701121.1"/>
    <property type="molecule type" value="Genomic_DNA"/>
</dbReference>
<dbReference type="Pfam" id="PF01839">
    <property type="entry name" value="FG-GAP"/>
    <property type="match status" value="1"/>
</dbReference>
<dbReference type="Proteomes" id="UP001595897">
    <property type="component" value="Unassembled WGS sequence"/>
</dbReference>